<evidence type="ECO:0000313" key="1">
    <source>
        <dbReference type="EMBL" id="KAA6410852.1"/>
    </source>
</evidence>
<sequence length="138" mass="16018">MEDRFTTETEVVYNVFEDNSHWPSKVYNKNGVVHLVTRPRHTIGTMRSPTGPKIFYKKCKFIPKHDYRTLRTKDMHIDFGFDSNSKVLWDIYKDQLVTPLMVFDIDIKAVWVVGPKVLITGKKAAIRVDMEIEDAAKG</sequence>
<name>A0A5M8PPC7_9LECA</name>
<dbReference type="AlphaFoldDB" id="A0A5M8PPC7"/>
<dbReference type="Proteomes" id="UP000324767">
    <property type="component" value="Unassembled WGS sequence"/>
</dbReference>
<protein>
    <submittedName>
        <fullName evidence="1">Uncharacterized protein</fullName>
    </submittedName>
</protein>
<organism evidence="1 2">
    <name type="scientific">Lasallia pustulata</name>
    <dbReference type="NCBI Taxonomy" id="136370"/>
    <lineage>
        <taxon>Eukaryota</taxon>
        <taxon>Fungi</taxon>
        <taxon>Dikarya</taxon>
        <taxon>Ascomycota</taxon>
        <taxon>Pezizomycotina</taxon>
        <taxon>Lecanoromycetes</taxon>
        <taxon>OSLEUM clade</taxon>
        <taxon>Umbilicariomycetidae</taxon>
        <taxon>Umbilicariales</taxon>
        <taxon>Umbilicariaceae</taxon>
        <taxon>Lasallia</taxon>
    </lineage>
</organism>
<evidence type="ECO:0000313" key="2">
    <source>
        <dbReference type="Proteomes" id="UP000324767"/>
    </source>
</evidence>
<reference evidence="1 2" key="1">
    <citation type="submission" date="2019-09" db="EMBL/GenBank/DDBJ databases">
        <title>The hologenome of the rock-dwelling lichen Lasallia pustulata.</title>
        <authorList>
            <person name="Greshake Tzovaras B."/>
            <person name="Segers F."/>
            <person name="Bicker A."/>
            <person name="Dal Grande F."/>
            <person name="Otte J."/>
            <person name="Hankeln T."/>
            <person name="Schmitt I."/>
            <person name="Ebersberger I."/>
        </authorList>
    </citation>
    <scope>NUCLEOTIDE SEQUENCE [LARGE SCALE GENOMIC DNA]</scope>
    <source>
        <strain evidence="1">A1-1</strain>
    </source>
</reference>
<gene>
    <name evidence="1" type="ORF">FRX48_05162</name>
</gene>
<accession>A0A5M8PPC7</accession>
<dbReference type="EMBL" id="VXIT01000008">
    <property type="protein sequence ID" value="KAA6410852.1"/>
    <property type="molecule type" value="Genomic_DNA"/>
</dbReference>
<proteinExistence type="predicted"/>
<comment type="caution">
    <text evidence="1">The sequence shown here is derived from an EMBL/GenBank/DDBJ whole genome shotgun (WGS) entry which is preliminary data.</text>
</comment>